<dbReference type="STRING" id="1454201.NMS_1785"/>
<dbReference type="Proteomes" id="UP000031760">
    <property type="component" value="Chromosome"/>
</dbReference>
<sequence>MFFMSAKQYSYEVHKSKSLIFDAMKRTVLVIPTELSELPVMGMTILNGLHYKFRYRVINH</sequence>
<gene>
    <name evidence="1" type="ORF">NMS_1785</name>
</gene>
<evidence type="ECO:0000313" key="1">
    <source>
        <dbReference type="EMBL" id="BAO55794.1"/>
    </source>
</evidence>
<dbReference type="AlphaFoldDB" id="W8VQP1"/>
<organism evidence="1 2">
    <name type="scientific">Nonlabens marinus S1-08</name>
    <dbReference type="NCBI Taxonomy" id="1454201"/>
    <lineage>
        <taxon>Bacteria</taxon>
        <taxon>Pseudomonadati</taxon>
        <taxon>Bacteroidota</taxon>
        <taxon>Flavobacteriia</taxon>
        <taxon>Flavobacteriales</taxon>
        <taxon>Flavobacteriaceae</taxon>
        <taxon>Nonlabens</taxon>
    </lineage>
</organism>
<accession>W8VQP1</accession>
<evidence type="ECO:0000313" key="2">
    <source>
        <dbReference type="Proteomes" id="UP000031760"/>
    </source>
</evidence>
<keyword evidence="2" id="KW-1185">Reference proteome</keyword>
<protein>
    <submittedName>
        <fullName evidence="1">Uncharacterized protein</fullName>
    </submittedName>
</protein>
<dbReference type="HOGENOM" id="CLU_2937003_0_0_10"/>
<name>W8VQP1_9FLAO</name>
<proteinExistence type="predicted"/>
<dbReference type="EMBL" id="AP014548">
    <property type="protein sequence ID" value="BAO55794.1"/>
    <property type="molecule type" value="Genomic_DNA"/>
</dbReference>
<reference evidence="1 2" key="1">
    <citation type="journal article" date="2014" name="Proc. Natl. Acad. Sci. U.S.A.">
        <title>Functional characterization of flavobacteria rhodopsins reveals a unique class of light-driven chloride pump in bacteria.</title>
        <authorList>
            <person name="Yoshizawa S."/>
            <person name="Kumagai Y."/>
            <person name="Kim H."/>
            <person name="Ogura Y."/>
            <person name="Hayashi T."/>
            <person name="Iwasaki W."/>
            <person name="DeLong E.F."/>
            <person name="Kogure K."/>
        </authorList>
    </citation>
    <scope>NUCLEOTIDE SEQUENCE [LARGE SCALE GENOMIC DNA]</scope>
    <source>
        <strain evidence="1 2">S1-08</strain>
    </source>
</reference>
<dbReference type="KEGG" id="nmf:NMS_1785"/>